<feature type="compositionally biased region" description="Basic and acidic residues" evidence="1">
    <location>
        <begin position="110"/>
        <end position="143"/>
    </location>
</feature>
<dbReference type="OrthoDB" id="2159131at2759"/>
<feature type="region of interest" description="Disordered" evidence="1">
    <location>
        <begin position="1"/>
        <end position="76"/>
    </location>
</feature>
<dbReference type="InterPro" id="IPR039875">
    <property type="entry name" value="LENG1-like"/>
</dbReference>
<reference evidence="3" key="1">
    <citation type="submission" date="2020-11" db="EMBL/GenBank/DDBJ databases">
        <authorList>
            <consortium name="DOE Joint Genome Institute"/>
            <person name="Ahrendt S."/>
            <person name="Riley R."/>
            <person name="Andreopoulos W."/>
            <person name="Labutti K."/>
            <person name="Pangilinan J."/>
            <person name="Ruiz-Duenas F.J."/>
            <person name="Barrasa J.M."/>
            <person name="Sanchez-Garcia M."/>
            <person name="Camarero S."/>
            <person name="Miyauchi S."/>
            <person name="Serrano A."/>
            <person name="Linde D."/>
            <person name="Babiker R."/>
            <person name="Drula E."/>
            <person name="Ayuso-Fernandez I."/>
            <person name="Pacheco R."/>
            <person name="Padilla G."/>
            <person name="Ferreira P."/>
            <person name="Barriuso J."/>
            <person name="Kellner H."/>
            <person name="Castanera R."/>
            <person name="Alfaro M."/>
            <person name="Ramirez L."/>
            <person name="Pisabarro A.G."/>
            <person name="Kuo A."/>
            <person name="Tritt A."/>
            <person name="Lipzen A."/>
            <person name="He G."/>
            <person name="Yan M."/>
            <person name="Ng V."/>
            <person name="Cullen D."/>
            <person name="Martin F."/>
            <person name="Rosso M.-N."/>
            <person name="Henrissat B."/>
            <person name="Hibbett D."/>
            <person name="Martinez A.T."/>
            <person name="Grigoriev I.V."/>
        </authorList>
    </citation>
    <scope>NUCLEOTIDE SEQUENCE</scope>
    <source>
        <strain evidence="3">MF-IS2</strain>
    </source>
</reference>
<feature type="compositionally biased region" description="Low complexity" evidence="1">
    <location>
        <begin position="196"/>
        <end position="206"/>
    </location>
</feature>
<dbReference type="Proteomes" id="UP000807342">
    <property type="component" value="Unassembled WGS sequence"/>
</dbReference>
<feature type="domain" description="CBF1-interacting co-repressor CIR N-terminal" evidence="2">
    <location>
        <begin position="11"/>
        <end position="47"/>
    </location>
</feature>
<keyword evidence="4" id="KW-1185">Reference proteome</keyword>
<feature type="compositionally biased region" description="Basic and acidic residues" evidence="1">
    <location>
        <begin position="15"/>
        <end position="67"/>
    </location>
</feature>
<feature type="compositionally biased region" description="Polar residues" evidence="1">
    <location>
        <begin position="169"/>
        <end position="180"/>
    </location>
</feature>
<accession>A0A9P5X5E3</accession>
<comment type="caution">
    <text evidence="3">The sequence shown here is derived from an EMBL/GenBank/DDBJ whole genome shotgun (WGS) entry which is preliminary data.</text>
</comment>
<protein>
    <recommendedName>
        <fullName evidence="2">CBF1-interacting co-repressor CIR N-terminal domain-containing protein</fullName>
    </recommendedName>
</protein>
<evidence type="ECO:0000313" key="4">
    <source>
        <dbReference type="Proteomes" id="UP000807342"/>
    </source>
</evidence>
<gene>
    <name evidence="3" type="ORF">P691DRAFT_713179</name>
</gene>
<dbReference type="InterPro" id="IPR019339">
    <property type="entry name" value="CIR_N_dom"/>
</dbReference>
<feature type="compositionally biased region" description="Basic residues" evidence="1">
    <location>
        <begin position="1"/>
        <end position="14"/>
    </location>
</feature>
<feature type="compositionally biased region" description="Basic residues" evidence="1">
    <location>
        <begin position="266"/>
        <end position="278"/>
    </location>
</feature>
<feature type="compositionally biased region" description="Basic and acidic residues" evidence="1">
    <location>
        <begin position="150"/>
        <end position="163"/>
    </location>
</feature>
<dbReference type="Pfam" id="PF10197">
    <property type="entry name" value="Cir_N"/>
    <property type="match status" value="1"/>
</dbReference>
<dbReference type="SMART" id="SM01083">
    <property type="entry name" value="Cir_N"/>
    <property type="match status" value="1"/>
</dbReference>
<feature type="compositionally biased region" description="Basic and acidic residues" evidence="1">
    <location>
        <begin position="248"/>
        <end position="265"/>
    </location>
</feature>
<proteinExistence type="predicted"/>
<evidence type="ECO:0000313" key="3">
    <source>
        <dbReference type="EMBL" id="KAF9443525.1"/>
    </source>
</evidence>
<dbReference type="EMBL" id="MU151464">
    <property type="protein sequence ID" value="KAF9443525.1"/>
    <property type="molecule type" value="Genomic_DNA"/>
</dbReference>
<dbReference type="PANTHER" id="PTHR22093">
    <property type="entry name" value="LEUKOCYTE RECEPTOR CLUSTER LRC MEMBER 1"/>
    <property type="match status" value="1"/>
</dbReference>
<feature type="region of interest" description="Disordered" evidence="1">
    <location>
        <begin position="109"/>
        <end position="278"/>
    </location>
</feature>
<dbReference type="PANTHER" id="PTHR22093:SF0">
    <property type="entry name" value="LEUKOCYTE RECEPTOR CLUSTER MEMBER 1"/>
    <property type="match status" value="1"/>
</dbReference>
<feature type="compositionally biased region" description="Basic and acidic residues" evidence="1">
    <location>
        <begin position="212"/>
        <end position="222"/>
    </location>
</feature>
<name>A0A9P5X5E3_9AGAR</name>
<evidence type="ECO:0000259" key="2">
    <source>
        <dbReference type="SMART" id="SM01083"/>
    </source>
</evidence>
<dbReference type="AlphaFoldDB" id="A0A9P5X5E3"/>
<evidence type="ECO:0000256" key="1">
    <source>
        <dbReference type="SAM" id="MobiDB-lite"/>
    </source>
</evidence>
<organism evidence="3 4">
    <name type="scientific">Macrolepiota fuliginosa MF-IS2</name>
    <dbReference type="NCBI Taxonomy" id="1400762"/>
    <lineage>
        <taxon>Eukaryota</taxon>
        <taxon>Fungi</taxon>
        <taxon>Dikarya</taxon>
        <taxon>Basidiomycota</taxon>
        <taxon>Agaricomycotina</taxon>
        <taxon>Agaricomycetes</taxon>
        <taxon>Agaricomycetidae</taxon>
        <taxon>Agaricales</taxon>
        <taxon>Agaricineae</taxon>
        <taxon>Agaricaceae</taxon>
        <taxon>Macrolepiota</taxon>
    </lineage>
</organism>
<sequence length="278" mass="32314">MGKLNIAHHKSYHPYRRDNIERVRQDEEEARLKEAKEEGRMMLADSEARIDALRQRAGLSDREREQLPDSDEPANQEQITAVGELPTTNGHINLFHDVEQNMVAALTTARKTDSKASERGVKLAPDEKELRRWYTRQRAHDDSQPEEGDDEKRKRDAQRKYKNDPLTVIEQQLASRSSLAQPHPRLKPRRSYPPASSTSSSSGGSSLVQARIQRESSERERALALIQRKKKELEGNMTPSTVCNDNDDGYRDMYNRREVQDAHRGREQKKHRDRRREW</sequence>